<dbReference type="AlphaFoldDB" id="A0A0M6WU80"/>
<evidence type="ECO:0000256" key="3">
    <source>
        <dbReference type="PROSITE-ProRule" id="PRU00169"/>
    </source>
</evidence>
<feature type="modified residue" description="4-aspartylphosphate" evidence="3">
    <location>
        <position position="56"/>
    </location>
</feature>
<dbReference type="GO" id="GO:0003677">
    <property type="term" value="F:DNA binding"/>
    <property type="evidence" value="ECO:0007669"/>
    <property type="project" value="InterPro"/>
</dbReference>
<dbReference type="SUPFAM" id="SSF52172">
    <property type="entry name" value="CheY-like"/>
    <property type="match status" value="1"/>
</dbReference>
<gene>
    <name evidence="6" type="ORF">M72_12011</name>
</gene>
<dbReference type="PROSITE" id="PS50930">
    <property type="entry name" value="HTH_LYTTR"/>
    <property type="match status" value="1"/>
</dbReference>
<dbReference type="PROSITE" id="PS50110">
    <property type="entry name" value="RESPONSE_REGULATORY"/>
    <property type="match status" value="1"/>
</dbReference>
<dbReference type="InterPro" id="IPR001789">
    <property type="entry name" value="Sig_transdc_resp-reg_receiver"/>
</dbReference>
<dbReference type="InterPro" id="IPR007492">
    <property type="entry name" value="LytTR_DNA-bd_dom"/>
</dbReference>
<comment type="function">
    <text evidence="2">May play the central regulatory role in sporulation. It may be an element of the effector pathway responsible for the activation of sporulation genes in response to nutritional stress. Spo0A may act in concert with spo0H (a sigma factor) to control the expression of some genes that are critical to the sporulation process.</text>
</comment>
<organism evidence="6 7">
    <name type="scientific">Roseburia faecis</name>
    <dbReference type="NCBI Taxonomy" id="301302"/>
    <lineage>
        <taxon>Bacteria</taxon>
        <taxon>Bacillati</taxon>
        <taxon>Bacillota</taxon>
        <taxon>Clostridia</taxon>
        <taxon>Lachnospirales</taxon>
        <taxon>Lachnospiraceae</taxon>
        <taxon>Roseburia</taxon>
    </lineage>
</organism>
<evidence type="ECO:0000259" key="4">
    <source>
        <dbReference type="PROSITE" id="PS50110"/>
    </source>
</evidence>
<dbReference type="EMBL" id="CVRR01000037">
    <property type="protein sequence ID" value="CRL41175.1"/>
    <property type="molecule type" value="Genomic_DNA"/>
</dbReference>
<accession>A0A0M6WU80</accession>
<dbReference type="PANTHER" id="PTHR37299:SF1">
    <property type="entry name" value="STAGE 0 SPORULATION PROTEIN A HOMOLOG"/>
    <property type="match status" value="1"/>
</dbReference>
<dbReference type="SMART" id="SM00448">
    <property type="entry name" value="REC"/>
    <property type="match status" value="1"/>
</dbReference>
<dbReference type="STRING" id="301302.ERS852420_03281"/>
<feature type="domain" description="HTH LytTR-type" evidence="5">
    <location>
        <begin position="130"/>
        <end position="229"/>
    </location>
</feature>
<dbReference type="Pfam" id="PF00072">
    <property type="entry name" value="Response_reg"/>
    <property type="match status" value="1"/>
</dbReference>
<dbReference type="Pfam" id="PF04397">
    <property type="entry name" value="LytTR"/>
    <property type="match status" value="1"/>
</dbReference>
<name>A0A0M6WU80_9FIRM</name>
<dbReference type="Gene3D" id="3.40.50.2300">
    <property type="match status" value="1"/>
</dbReference>
<dbReference type="SMART" id="SM00850">
    <property type="entry name" value="LytTR"/>
    <property type="match status" value="1"/>
</dbReference>
<dbReference type="Gene3D" id="2.40.50.1020">
    <property type="entry name" value="LytTr DNA-binding domain"/>
    <property type="match status" value="1"/>
</dbReference>
<dbReference type="PANTHER" id="PTHR37299">
    <property type="entry name" value="TRANSCRIPTIONAL REGULATOR-RELATED"/>
    <property type="match status" value="1"/>
</dbReference>
<keyword evidence="7" id="KW-1185">Reference proteome</keyword>
<dbReference type="OrthoDB" id="9802383at2"/>
<evidence type="ECO:0000259" key="5">
    <source>
        <dbReference type="PROSITE" id="PS50930"/>
    </source>
</evidence>
<dbReference type="InterPro" id="IPR046947">
    <property type="entry name" value="LytR-like"/>
</dbReference>
<reference evidence="7" key="1">
    <citation type="submission" date="2015-05" db="EMBL/GenBank/DDBJ databases">
        <authorList>
            <consortium name="Pathogen Informatics"/>
        </authorList>
    </citation>
    <scope>NUCLEOTIDE SEQUENCE [LARGE SCALE GENOMIC DNA]</scope>
    <source>
        <strain evidence="7">M72</strain>
    </source>
</reference>
<dbReference type="GO" id="GO:0000156">
    <property type="term" value="F:phosphorelay response regulator activity"/>
    <property type="evidence" value="ECO:0007669"/>
    <property type="project" value="InterPro"/>
</dbReference>
<evidence type="ECO:0000256" key="1">
    <source>
        <dbReference type="ARBA" id="ARBA00018672"/>
    </source>
</evidence>
<proteinExistence type="predicted"/>
<keyword evidence="3" id="KW-0597">Phosphoprotein</keyword>
<dbReference type="RefSeq" id="WP_055068405.1">
    <property type="nucleotide sequence ID" value="NZ_CP173697.1"/>
</dbReference>
<dbReference type="Proteomes" id="UP000049979">
    <property type="component" value="Unassembled WGS sequence"/>
</dbReference>
<sequence length="236" mass="28140">MINIAICDDEKYISDKVKKLALDFFHRKNVEIKISQFWSGEELLRYNKSIDILFLDIQMDGIDGMETARKLRSKNYKGYLIFITVLKEMVFQAFEVQAYDYLVKPIEEEYFDKKMERLFASMQNANEANLLVQKGYESNIISFDDIVFCEIIDRKIYLHLKLGEVIDYYDKIENLETKLDGRFFKCHRSYLINLSYLKSYKNGMAYMINDQTIPVSRLRSKEFSSVVLKYMKERRV</sequence>
<evidence type="ECO:0000313" key="6">
    <source>
        <dbReference type="EMBL" id="CRL41175.1"/>
    </source>
</evidence>
<dbReference type="InterPro" id="IPR011006">
    <property type="entry name" value="CheY-like_superfamily"/>
</dbReference>
<feature type="domain" description="Response regulatory" evidence="4">
    <location>
        <begin position="3"/>
        <end position="119"/>
    </location>
</feature>
<evidence type="ECO:0000313" key="7">
    <source>
        <dbReference type="Proteomes" id="UP000049979"/>
    </source>
</evidence>
<protein>
    <recommendedName>
        <fullName evidence="1">Stage 0 sporulation protein A homolog</fullName>
    </recommendedName>
</protein>
<evidence type="ECO:0000256" key="2">
    <source>
        <dbReference type="ARBA" id="ARBA00024867"/>
    </source>
</evidence>